<proteinExistence type="predicted"/>
<organism evidence="1">
    <name type="scientific">Tanacetum cinerariifolium</name>
    <name type="common">Dalmatian daisy</name>
    <name type="synonym">Chrysanthemum cinerariifolium</name>
    <dbReference type="NCBI Taxonomy" id="118510"/>
    <lineage>
        <taxon>Eukaryota</taxon>
        <taxon>Viridiplantae</taxon>
        <taxon>Streptophyta</taxon>
        <taxon>Embryophyta</taxon>
        <taxon>Tracheophyta</taxon>
        <taxon>Spermatophyta</taxon>
        <taxon>Magnoliopsida</taxon>
        <taxon>eudicotyledons</taxon>
        <taxon>Gunneridae</taxon>
        <taxon>Pentapetalae</taxon>
        <taxon>asterids</taxon>
        <taxon>campanulids</taxon>
        <taxon>Asterales</taxon>
        <taxon>Asteraceae</taxon>
        <taxon>Asteroideae</taxon>
        <taxon>Anthemideae</taxon>
        <taxon>Anthemidinae</taxon>
        <taxon>Tanacetum</taxon>
    </lineage>
</organism>
<sequence length="83" mass="9372">RSLTRELKSFNSKVESLAFKETVVDKEKSSKQERKIADIDADAEVNVENVYNLDLAHEETVLSMQDVTDADGKELAEEMVEVI</sequence>
<reference evidence="1" key="1">
    <citation type="journal article" date="2019" name="Sci. Rep.">
        <title>Draft genome of Tanacetum cinerariifolium, the natural source of mosquito coil.</title>
        <authorList>
            <person name="Yamashiro T."/>
            <person name="Shiraishi A."/>
            <person name="Satake H."/>
            <person name="Nakayama K."/>
        </authorList>
    </citation>
    <scope>NUCLEOTIDE SEQUENCE</scope>
</reference>
<name>A0A699XHI2_TANCI</name>
<feature type="non-terminal residue" evidence="1">
    <location>
        <position position="1"/>
    </location>
</feature>
<gene>
    <name evidence="1" type="ORF">Tci_931076</name>
</gene>
<dbReference type="AlphaFoldDB" id="A0A699XHI2"/>
<protein>
    <submittedName>
        <fullName evidence="1">Uncharacterized protein</fullName>
    </submittedName>
</protein>
<feature type="non-terminal residue" evidence="1">
    <location>
        <position position="83"/>
    </location>
</feature>
<evidence type="ECO:0000313" key="1">
    <source>
        <dbReference type="EMBL" id="GFD59107.1"/>
    </source>
</evidence>
<comment type="caution">
    <text evidence="1">The sequence shown here is derived from an EMBL/GenBank/DDBJ whole genome shotgun (WGS) entry which is preliminary data.</text>
</comment>
<accession>A0A699XHI2</accession>
<dbReference type="EMBL" id="BKCJ011861155">
    <property type="protein sequence ID" value="GFD59107.1"/>
    <property type="molecule type" value="Genomic_DNA"/>
</dbReference>